<comment type="caution">
    <text evidence="1">The sequence shown here is derived from an EMBL/GenBank/DDBJ whole genome shotgun (WGS) entry which is preliminary data.</text>
</comment>
<organism evidence="1">
    <name type="scientific">bioreactor metagenome</name>
    <dbReference type="NCBI Taxonomy" id="1076179"/>
    <lineage>
        <taxon>unclassified sequences</taxon>
        <taxon>metagenomes</taxon>
        <taxon>ecological metagenomes</taxon>
    </lineage>
</organism>
<accession>A0A644VXA5</accession>
<name>A0A644VXA5_9ZZZZ</name>
<dbReference type="EMBL" id="VSSQ01000455">
    <property type="protein sequence ID" value="MPL95112.1"/>
    <property type="molecule type" value="Genomic_DNA"/>
</dbReference>
<protein>
    <submittedName>
        <fullName evidence="1">Uncharacterized protein</fullName>
    </submittedName>
</protein>
<reference evidence="1" key="1">
    <citation type="submission" date="2019-08" db="EMBL/GenBank/DDBJ databases">
        <authorList>
            <person name="Kucharzyk K."/>
            <person name="Murdoch R.W."/>
            <person name="Higgins S."/>
            <person name="Loffler F."/>
        </authorList>
    </citation>
    <scope>NUCLEOTIDE SEQUENCE</scope>
</reference>
<evidence type="ECO:0000313" key="1">
    <source>
        <dbReference type="EMBL" id="MPL95112.1"/>
    </source>
</evidence>
<sequence>MLSLRKRIEDLFQNKMDGTFFEYNSRESSFEKVSENCLKRVLGGKKEKYVAIGKLLGRAHCNKRILIRQIPGGTMR</sequence>
<gene>
    <name evidence="1" type="ORF">SDC9_41276</name>
</gene>
<proteinExistence type="predicted"/>
<dbReference type="AlphaFoldDB" id="A0A644VXA5"/>